<sequence>MDYEKAWKRLKVYTSYFYSISINTKEFESMDVYGFFKAKAEHGAIKMILDRMDKLEKEMTTVRDDDGQSAQD</sequence>
<organism evidence="1">
    <name type="scientific">Firmicutes phage HS11</name>
    <dbReference type="NCBI Taxonomy" id="3056393"/>
    <lineage>
        <taxon>Viruses</taxon>
    </lineage>
</organism>
<name>A0AA50A6Y3_9VIRU</name>
<evidence type="ECO:0000313" key="1">
    <source>
        <dbReference type="EMBL" id="WLJ25930.1"/>
    </source>
</evidence>
<dbReference type="EMBL" id="OQ890319">
    <property type="protein sequence ID" value="WLJ25930.1"/>
    <property type="molecule type" value="Genomic_DNA"/>
</dbReference>
<accession>A0AA50A6Y3</accession>
<proteinExistence type="predicted"/>
<protein>
    <submittedName>
        <fullName evidence="1">Uncharacterized protein</fullName>
    </submittedName>
</protein>
<reference evidence="1" key="1">
    <citation type="submission" date="2023-04" db="EMBL/GenBank/DDBJ databases">
        <title>The human skin virome in hidradenitis suppurativa patients.</title>
        <authorList>
            <person name="Jansen D."/>
        </authorList>
    </citation>
    <scope>NUCLEOTIDE SEQUENCE</scope>
    <source>
        <strain evidence="1">VC3_JansenPhageH</strain>
    </source>
</reference>